<evidence type="ECO:0000313" key="3">
    <source>
        <dbReference type="Proteomes" id="UP000631535"/>
    </source>
</evidence>
<reference evidence="3" key="1">
    <citation type="journal article" date="2019" name="Int. J. Syst. Evol. Microbiol.">
        <title>The Global Catalogue of Microorganisms (GCM) 10K type strain sequencing project: providing services to taxonomists for standard genome sequencing and annotation.</title>
        <authorList>
            <consortium name="The Broad Institute Genomics Platform"/>
            <consortium name="The Broad Institute Genome Sequencing Center for Infectious Disease"/>
            <person name="Wu L."/>
            <person name="Ma J."/>
        </authorList>
    </citation>
    <scope>NUCLEOTIDE SEQUENCE [LARGE SCALE GENOMIC DNA]</scope>
    <source>
        <strain evidence="3">CGMCC 4.7178</strain>
    </source>
</reference>
<dbReference type="EMBL" id="BMMP01000002">
    <property type="protein sequence ID" value="GGO42970.1"/>
    <property type="molecule type" value="Genomic_DNA"/>
</dbReference>
<evidence type="ECO:0000313" key="2">
    <source>
        <dbReference type="EMBL" id="GGO42970.1"/>
    </source>
</evidence>
<dbReference type="Proteomes" id="UP000631535">
    <property type="component" value="Unassembled WGS sequence"/>
</dbReference>
<keyword evidence="3" id="KW-1185">Reference proteome</keyword>
<sequence>MRGGLAWTGHGTAGTAAHEKQWQTDPARCWDGAMQHEPTEAAGPGPFEVDRGAYEDASTPWADATWRAAACGWIEDRLADRGLRTAAVKRVRLRPWSVLIRVSVGGGGTVWFKANPPAGAFEAPLGAALARWVPVHVLEPIAVDAERGWSLLPHGGEPFRDLLDRGAAGPGAWEELLRQYAAVQRDLTPYARDMELLGVPGARTAALPGVFDRLLAENPALPSAERGKLAALRPRLVEWCAELAAVGIADSLDHADLHDRQVFRTRHGRFVFFDWGDASVSHPFCSLPVPVGRACDRYGPQMLPRLRDAYLEPWTGAGRTAVELRRAARLAWRLAALGRACSWGRLFPAPSAAPATGVAESTRWLLELLTEPPL</sequence>
<gene>
    <name evidence="2" type="ORF">GCM10012287_05010</name>
</gene>
<comment type="caution">
    <text evidence="2">The sequence shown here is derived from an EMBL/GenBank/DDBJ whole genome shotgun (WGS) entry which is preliminary data.</text>
</comment>
<name>A0ABQ2LTB6_9ACTN</name>
<dbReference type="InterPro" id="IPR011009">
    <property type="entry name" value="Kinase-like_dom_sf"/>
</dbReference>
<accession>A0ABQ2LTB6</accession>
<protein>
    <submittedName>
        <fullName evidence="2">Phosphotransferase</fullName>
    </submittedName>
</protein>
<organism evidence="2 3">
    <name type="scientific">Streptomyces daqingensis</name>
    <dbReference type="NCBI Taxonomy" id="1472640"/>
    <lineage>
        <taxon>Bacteria</taxon>
        <taxon>Bacillati</taxon>
        <taxon>Actinomycetota</taxon>
        <taxon>Actinomycetes</taxon>
        <taxon>Kitasatosporales</taxon>
        <taxon>Streptomycetaceae</taxon>
        <taxon>Streptomyces</taxon>
    </lineage>
</organism>
<dbReference type="SUPFAM" id="SSF56112">
    <property type="entry name" value="Protein kinase-like (PK-like)"/>
    <property type="match status" value="1"/>
</dbReference>
<proteinExistence type="predicted"/>
<evidence type="ECO:0000256" key="1">
    <source>
        <dbReference type="SAM" id="MobiDB-lite"/>
    </source>
</evidence>
<feature type="region of interest" description="Disordered" evidence="1">
    <location>
        <begin position="1"/>
        <end position="21"/>
    </location>
</feature>